<keyword evidence="3" id="KW-1185">Reference proteome</keyword>
<sequence>MVPLCNSNTNGYGNNDDDGNGNVDDSGYVMVTATATPIATATPTTVPTPTPTAPPTAVCSTENKILGALHLLSSPCVWTAYSTFIIQLAAPGLKYKTYHIEQ</sequence>
<evidence type="ECO:0000313" key="2">
    <source>
        <dbReference type="EMBL" id="GFO11473.1"/>
    </source>
</evidence>
<accession>A0AAV4AYB2</accession>
<evidence type="ECO:0000256" key="1">
    <source>
        <dbReference type="SAM" id="MobiDB-lite"/>
    </source>
</evidence>
<feature type="region of interest" description="Disordered" evidence="1">
    <location>
        <begin position="1"/>
        <end position="26"/>
    </location>
</feature>
<dbReference type="AlphaFoldDB" id="A0AAV4AYB2"/>
<dbReference type="EMBL" id="BLXT01004318">
    <property type="protein sequence ID" value="GFO11473.1"/>
    <property type="molecule type" value="Genomic_DNA"/>
</dbReference>
<protein>
    <submittedName>
        <fullName evidence="2">Uncharacterized protein</fullName>
    </submittedName>
</protein>
<dbReference type="Proteomes" id="UP000735302">
    <property type="component" value="Unassembled WGS sequence"/>
</dbReference>
<comment type="caution">
    <text evidence="2">The sequence shown here is derived from an EMBL/GenBank/DDBJ whole genome shotgun (WGS) entry which is preliminary data.</text>
</comment>
<organism evidence="2 3">
    <name type="scientific">Plakobranchus ocellatus</name>
    <dbReference type="NCBI Taxonomy" id="259542"/>
    <lineage>
        <taxon>Eukaryota</taxon>
        <taxon>Metazoa</taxon>
        <taxon>Spiralia</taxon>
        <taxon>Lophotrochozoa</taxon>
        <taxon>Mollusca</taxon>
        <taxon>Gastropoda</taxon>
        <taxon>Heterobranchia</taxon>
        <taxon>Euthyneura</taxon>
        <taxon>Panpulmonata</taxon>
        <taxon>Sacoglossa</taxon>
        <taxon>Placobranchoidea</taxon>
        <taxon>Plakobranchidae</taxon>
        <taxon>Plakobranchus</taxon>
    </lineage>
</organism>
<gene>
    <name evidence="2" type="ORF">PoB_003797800</name>
</gene>
<evidence type="ECO:0000313" key="3">
    <source>
        <dbReference type="Proteomes" id="UP000735302"/>
    </source>
</evidence>
<name>A0AAV4AYB2_9GAST</name>
<proteinExistence type="predicted"/>
<reference evidence="2 3" key="1">
    <citation type="journal article" date="2021" name="Elife">
        <title>Chloroplast acquisition without the gene transfer in kleptoplastic sea slugs, Plakobranchus ocellatus.</title>
        <authorList>
            <person name="Maeda T."/>
            <person name="Takahashi S."/>
            <person name="Yoshida T."/>
            <person name="Shimamura S."/>
            <person name="Takaki Y."/>
            <person name="Nagai Y."/>
            <person name="Toyoda A."/>
            <person name="Suzuki Y."/>
            <person name="Arimoto A."/>
            <person name="Ishii H."/>
            <person name="Satoh N."/>
            <person name="Nishiyama T."/>
            <person name="Hasebe M."/>
            <person name="Maruyama T."/>
            <person name="Minagawa J."/>
            <person name="Obokata J."/>
            <person name="Shigenobu S."/>
        </authorList>
    </citation>
    <scope>NUCLEOTIDE SEQUENCE [LARGE SCALE GENOMIC DNA]</scope>
</reference>